<gene>
    <name evidence="3" type="ORF">EDC26_12418</name>
</gene>
<proteinExistence type="predicted"/>
<sequence>MKKFSERLQYARNLRGLTQAQLAQASRLSQGAIANYESGTRHESKGIFRLAEALQVNVLWLSQGVGAIESAATPAPPPSGNQLADSARAQPAASWPFQTISRESYQSLSSKDRAVIESTVAALIVSLSNK</sequence>
<dbReference type="RefSeq" id="WP_165931073.1">
    <property type="nucleotide sequence ID" value="NZ_SMAJ01000024.1"/>
</dbReference>
<dbReference type="SMART" id="SM00530">
    <property type="entry name" value="HTH_XRE"/>
    <property type="match status" value="1"/>
</dbReference>
<dbReference type="SUPFAM" id="SSF47413">
    <property type="entry name" value="lambda repressor-like DNA-binding domains"/>
    <property type="match status" value="1"/>
</dbReference>
<dbReference type="EMBL" id="SMAJ01000024">
    <property type="protein sequence ID" value="TCT01483.1"/>
    <property type="molecule type" value="Genomic_DNA"/>
</dbReference>
<dbReference type="AlphaFoldDB" id="A0A4R3LMA2"/>
<feature type="region of interest" description="Disordered" evidence="1">
    <location>
        <begin position="71"/>
        <end position="95"/>
    </location>
</feature>
<evidence type="ECO:0000313" key="3">
    <source>
        <dbReference type="EMBL" id="TCT01483.1"/>
    </source>
</evidence>
<dbReference type="GO" id="GO:0003677">
    <property type="term" value="F:DNA binding"/>
    <property type="evidence" value="ECO:0007669"/>
    <property type="project" value="InterPro"/>
</dbReference>
<evidence type="ECO:0000259" key="2">
    <source>
        <dbReference type="PROSITE" id="PS50943"/>
    </source>
</evidence>
<comment type="caution">
    <text evidence="3">The sequence shown here is derived from an EMBL/GenBank/DDBJ whole genome shotgun (WGS) entry which is preliminary data.</text>
</comment>
<dbReference type="InterPro" id="IPR010982">
    <property type="entry name" value="Lambda_DNA-bd_dom_sf"/>
</dbReference>
<name>A0A4R3LMA2_9BURK</name>
<accession>A0A4R3LMA2</accession>
<dbReference type="Pfam" id="PF01381">
    <property type="entry name" value="HTH_3"/>
    <property type="match status" value="1"/>
</dbReference>
<dbReference type="Gene3D" id="1.10.260.40">
    <property type="entry name" value="lambda repressor-like DNA-binding domains"/>
    <property type="match status" value="1"/>
</dbReference>
<dbReference type="CDD" id="cd00093">
    <property type="entry name" value="HTH_XRE"/>
    <property type="match status" value="1"/>
</dbReference>
<organism evidence="3 4">
    <name type="scientific">Paralcaligenes ureilyticus</name>
    <dbReference type="NCBI Taxonomy" id="627131"/>
    <lineage>
        <taxon>Bacteria</taxon>
        <taxon>Pseudomonadati</taxon>
        <taxon>Pseudomonadota</taxon>
        <taxon>Betaproteobacteria</taxon>
        <taxon>Burkholderiales</taxon>
        <taxon>Alcaligenaceae</taxon>
        <taxon>Paralcaligenes</taxon>
    </lineage>
</organism>
<evidence type="ECO:0000256" key="1">
    <source>
        <dbReference type="SAM" id="MobiDB-lite"/>
    </source>
</evidence>
<dbReference type="PROSITE" id="PS50943">
    <property type="entry name" value="HTH_CROC1"/>
    <property type="match status" value="1"/>
</dbReference>
<dbReference type="Proteomes" id="UP000295525">
    <property type="component" value="Unassembled WGS sequence"/>
</dbReference>
<reference evidence="3 4" key="1">
    <citation type="submission" date="2019-03" db="EMBL/GenBank/DDBJ databases">
        <title>Genomic Encyclopedia of Type Strains, Phase IV (KMG-IV): sequencing the most valuable type-strain genomes for metagenomic binning, comparative biology and taxonomic classification.</title>
        <authorList>
            <person name="Goeker M."/>
        </authorList>
    </citation>
    <scope>NUCLEOTIDE SEQUENCE [LARGE SCALE GENOMIC DNA]</scope>
    <source>
        <strain evidence="3 4">DSM 24591</strain>
    </source>
</reference>
<feature type="domain" description="HTH cro/C1-type" evidence="2">
    <location>
        <begin position="8"/>
        <end position="61"/>
    </location>
</feature>
<protein>
    <submittedName>
        <fullName evidence="3">Helix-turn-helix protein</fullName>
    </submittedName>
</protein>
<evidence type="ECO:0000313" key="4">
    <source>
        <dbReference type="Proteomes" id="UP000295525"/>
    </source>
</evidence>
<dbReference type="InterPro" id="IPR001387">
    <property type="entry name" value="Cro/C1-type_HTH"/>
</dbReference>
<keyword evidence="4" id="KW-1185">Reference proteome</keyword>